<dbReference type="SUPFAM" id="SSF52540">
    <property type="entry name" value="P-loop containing nucleoside triphosphate hydrolases"/>
    <property type="match status" value="1"/>
</dbReference>
<accession>A0A0R3T5B2</accession>
<dbReference type="EMBL" id="UZAE01001058">
    <property type="protein sequence ID" value="VDN98108.1"/>
    <property type="molecule type" value="Genomic_DNA"/>
</dbReference>
<evidence type="ECO:0000313" key="2">
    <source>
        <dbReference type="EMBL" id="VDN98108.1"/>
    </source>
</evidence>
<keyword evidence="3" id="KW-1185">Reference proteome</keyword>
<dbReference type="PROSITE" id="PS50052">
    <property type="entry name" value="GUANYLATE_KINASE_2"/>
    <property type="match status" value="1"/>
</dbReference>
<evidence type="ECO:0000313" key="4">
    <source>
        <dbReference type="WBParaSite" id="HNAJ_0000225001-mRNA-1"/>
    </source>
</evidence>
<dbReference type="OrthoDB" id="78824at2759"/>
<evidence type="ECO:0000313" key="3">
    <source>
        <dbReference type="Proteomes" id="UP000278807"/>
    </source>
</evidence>
<reference evidence="2 3" key="2">
    <citation type="submission" date="2018-11" db="EMBL/GenBank/DDBJ databases">
        <authorList>
            <consortium name="Pathogen Informatics"/>
        </authorList>
    </citation>
    <scope>NUCLEOTIDE SEQUENCE [LARGE SCALE GENOMIC DNA]</scope>
</reference>
<protein>
    <submittedName>
        <fullName evidence="4">Guanylate kinase-like domain-containing protein</fullName>
    </submittedName>
</protein>
<dbReference type="InterPro" id="IPR008145">
    <property type="entry name" value="GK/Ca_channel_bsu"/>
</dbReference>
<dbReference type="PANTHER" id="PTHR23122">
    <property type="entry name" value="MEMBRANE-ASSOCIATED GUANYLATE KINASE MAGUK"/>
    <property type="match status" value="1"/>
</dbReference>
<organism evidence="4">
    <name type="scientific">Rodentolepis nana</name>
    <name type="common">Dwarf tapeworm</name>
    <name type="synonym">Hymenolepis nana</name>
    <dbReference type="NCBI Taxonomy" id="102285"/>
    <lineage>
        <taxon>Eukaryota</taxon>
        <taxon>Metazoa</taxon>
        <taxon>Spiralia</taxon>
        <taxon>Lophotrochozoa</taxon>
        <taxon>Platyhelminthes</taxon>
        <taxon>Cestoda</taxon>
        <taxon>Eucestoda</taxon>
        <taxon>Cyclophyllidea</taxon>
        <taxon>Hymenolepididae</taxon>
        <taxon>Rodentolepis</taxon>
    </lineage>
</organism>
<dbReference type="AlphaFoldDB" id="A0A0R3T5B2"/>
<feature type="domain" description="Guanylate kinase-like" evidence="1">
    <location>
        <begin position="28"/>
        <end position="213"/>
    </location>
</feature>
<dbReference type="SMART" id="SM00072">
    <property type="entry name" value="GuKc"/>
    <property type="match status" value="1"/>
</dbReference>
<name>A0A0R3T5B2_RODNA</name>
<dbReference type="FunFam" id="3.30.63.10:FF:000002">
    <property type="entry name" value="Guanylate kinase 1"/>
    <property type="match status" value="1"/>
</dbReference>
<dbReference type="PROSITE" id="PS00856">
    <property type="entry name" value="GUANYLATE_KINASE_1"/>
    <property type="match status" value="1"/>
</dbReference>
<dbReference type="InterPro" id="IPR027417">
    <property type="entry name" value="P-loop_NTPase"/>
</dbReference>
<dbReference type="InterPro" id="IPR008144">
    <property type="entry name" value="Guanylate_kin-like_dom"/>
</dbReference>
<dbReference type="InterPro" id="IPR020590">
    <property type="entry name" value="Guanylate_kinase_CS"/>
</dbReference>
<gene>
    <name evidence="2" type="ORF">HNAJ_LOCUS2249</name>
</gene>
<dbReference type="Proteomes" id="UP000278807">
    <property type="component" value="Unassembled WGS sequence"/>
</dbReference>
<sequence length="229" mass="25846">MPYHGSEIGDEIQPPAYIPVTSIRAVNTRPVVIMGDLKHNITKDLLTEFPDDFKSCVPHTTRPRRHGEVNGRDYHFVKSRTRMESEIQLNRYIEAGEYKGNLYGTHLNSVFKIASTGQHCLLDVGVLALQRLDAAGLLPITIFVLSDLLDQSLRVVDPLATTTTKQEEINPNRKLKRLEKNFTFLKANASLMTAVLSVNEYDDCIERIRRVVSANRGPNVWTASNDFLP</sequence>
<evidence type="ECO:0000259" key="1">
    <source>
        <dbReference type="PROSITE" id="PS50052"/>
    </source>
</evidence>
<dbReference type="Pfam" id="PF00625">
    <property type="entry name" value="Guanylate_kin"/>
    <property type="match status" value="1"/>
</dbReference>
<dbReference type="Gene3D" id="3.40.50.300">
    <property type="entry name" value="P-loop containing nucleotide triphosphate hydrolases"/>
    <property type="match status" value="1"/>
</dbReference>
<dbReference type="STRING" id="102285.A0A0R3T5B2"/>
<reference evidence="4" key="1">
    <citation type="submission" date="2017-02" db="UniProtKB">
        <authorList>
            <consortium name="WormBaseParasite"/>
        </authorList>
    </citation>
    <scope>IDENTIFICATION</scope>
</reference>
<dbReference type="InterPro" id="IPR050716">
    <property type="entry name" value="MAGUK"/>
</dbReference>
<dbReference type="WBParaSite" id="HNAJ_0000225001-mRNA-1">
    <property type="protein sequence ID" value="HNAJ_0000225001-mRNA-1"/>
    <property type="gene ID" value="HNAJ_0000225001"/>
</dbReference>
<proteinExistence type="predicted"/>